<evidence type="ECO:0000313" key="3">
    <source>
        <dbReference type="Proteomes" id="UP000067689"/>
    </source>
</evidence>
<evidence type="ECO:0000259" key="1">
    <source>
        <dbReference type="PROSITE" id="PS51340"/>
    </source>
</evidence>
<dbReference type="PANTHER" id="PTHR14237">
    <property type="entry name" value="MOLYBDOPTERIN COFACTOR SULFURASE MOSC"/>
    <property type="match status" value="1"/>
</dbReference>
<dbReference type="Pfam" id="PF03476">
    <property type="entry name" value="MOSC_N"/>
    <property type="match status" value="1"/>
</dbReference>
<dbReference type="InterPro" id="IPR005303">
    <property type="entry name" value="MOCOS_middle"/>
</dbReference>
<dbReference type="InterPro" id="IPR011037">
    <property type="entry name" value="Pyrv_Knase-like_insert_dom_sf"/>
</dbReference>
<dbReference type="KEGG" id="aer:AERYTH_17065"/>
<dbReference type="GO" id="GO:0030170">
    <property type="term" value="F:pyridoxal phosphate binding"/>
    <property type="evidence" value="ECO:0007669"/>
    <property type="project" value="InterPro"/>
</dbReference>
<dbReference type="PANTHER" id="PTHR14237:SF19">
    <property type="entry name" value="MITOCHONDRIAL AMIDOXIME REDUCING COMPONENT 1"/>
    <property type="match status" value="1"/>
</dbReference>
<name>A0A0U4C5W8_9ACTN</name>
<dbReference type="STRING" id="2041.AERYTH_17065"/>
<gene>
    <name evidence="2" type="ORF">AERYTH_17065</name>
</gene>
<organism evidence="2 3">
    <name type="scientific">Aeromicrobium erythreum</name>
    <dbReference type="NCBI Taxonomy" id="2041"/>
    <lineage>
        <taxon>Bacteria</taxon>
        <taxon>Bacillati</taxon>
        <taxon>Actinomycetota</taxon>
        <taxon>Actinomycetes</taxon>
        <taxon>Propionibacteriales</taxon>
        <taxon>Nocardioidaceae</taxon>
        <taxon>Aeromicrobium</taxon>
    </lineage>
</organism>
<dbReference type="PATRIC" id="fig|2041.4.peg.3568"/>
<dbReference type="Proteomes" id="UP000067689">
    <property type="component" value="Chromosome"/>
</dbReference>
<dbReference type="PROSITE" id="PS51340">
    <property type="entry name" value="MOSC"/>
    <property type="match status" value="1"/>
</dbReference>
<dbReference type="SUPFAM" id="SSF141673">
    <property type="entry name" value="MOSC N-terminal domain-like"/>
    <property type="match status" value="1"/>
</dbReference>
<proteinExistence type="predicted"/>
<keyword evidence="3" id="KW-1185">Reference proteome</keyword>
<feature type="domain" description="MOSC" evidence="1">
    <location>
        <begin position="127"/>
        <end position="273"/>
    </location>
</feature>
<evidence type="ECO:0000313" key="2">
    <source>
        <dbReference type="EMBL" id="ALX06287.1"/>
    </source>
</evidence>
<protein>
    <recommendedName>
        <fullName evidence="1">MOSC domain-containing protein</fullName>
    </recommendedName>
</protein>
<dbReference type="SUPFAM" id="SSF50800">
    <property type="entry name" value="PK beta-barrel domain-like"/>
    <property type="match status" value="1"/>
</dbReference>
<sequence length="285" mass="30684">MGVQSTVASLWRYPVKSCRGESLERVVVEPWGVAQDRRWMVVDPAGTMVTARELNRLLVVHPTLTDDGLRLTAPGAPAVDVPVPDPAGQVPIAIWSSRLTAADAGDGAAAWLTEVLGRDVRLVHLDDPRRRPTSPTYSEPDDRVSLADGYPLLLTTAASAEAVSVAAGALVPMHRYRPNLVVEGTQAWAEDSWRRFRIGDVTFRVVKGCARCVMTTMEPDHDAGSVARGPEPTRTLARLRRFGKGVWFGVNVIPDHPLPAGATIAVGDPVEVLEAVEPGTRPIGS</sequence>
<dbReference type="AlphaFoldDB" id="A0A0U4C5W8"/>
<accession>A0A0U4C5W8</accession>
<dbReference type="GO" id="GO:0003824">
    <property type="term" value="F:catalytic activity"/>
    <property type="evidence" value="ECO:0007669"/>
    <property type="project" value="InterPro"/>
</dbReference>
<dbReference type="InterPro" id="IPR005302">
    <property type="entry name" value="MoCF_Sase_C"/>
</dbReference>
<dbReference type="EMBL" id="CP011502">
    <property type="protein sequence ID" value="ALX06287.1"/>
    <property type="molecule type" value="Genomic_DNA"/>
</dbReference>
<reference evidence="2 3" key="1">
    <citation type="journal article" date="1991" name="Int. J. Syst. Bacteriol.">
        <title>Description of the erythromycin-producing bacterium Arthrobacter sp. strain NRRL B-3381 as Aeromicrobium erythreum gen. nov., sp. nov.</title>
        <authorList>
            <person name="Miller E.S."/>
            <person name="Woese C.R."/>
            <person name="Brenner S."/>
        </authorList>
    </citation>
    <scope>NUCLEOTIDE SEQUENCE [LARGE SCALE GENOMIC DNA]</scope>
    <source>
        <strain evidence="2 3">AR18</strain>
    </source>
</reference>
<dbReference type="Pfam" id="PF03473">
    <property type="entry name" value="MOSC"/>
    <property type="match status" value="1"/>
</dbReference>
<dbReference type="GO" id="GO:0030151">
    <property type="term" value="F:molybdenum ion binding"/>
    <property type="evidence" value="ECO:0007669"/>
    <property type="project" value="InterPro"/>
</dbReference>